<comment type="caution">
    <text evidence="1">The sequence shown here is derived from an EMBL/GenBank/DDBJ whole genome shotgun (WGS) entry which is preliminary data.</text>
</comment>
<dbReference type="EMBL" id="MLFU01000007">
    <property type="protein sequence ID" value="KAK1506620.1"/>
    <property type="molecule type" value="Genomic_DNA"/>
</dbReference>
<gene>
    <name evidence="1" type="ORF">CTAM01_02952</name>
</gene>
<accession>A0ABQ9RKK6</accession>
<name>A0ABQ9RKK6_9PEZI</name>
<dbReference type="RefSeq" id="XP_060385989.1">
    <property type="nucleotide sequence ID" value="XM_060518990.1"/>
</dbReference>
<reference evidence="1 2" key="1">
    <citation type="submission" date="2016-10" db="EMBL/GenBank/DDBJ databases">
        <title>The genome sequence of Colletotrichum fioriniae PJ7.</title>
        <authorList>
            <person name="Baroncelli R."/>
        </authorList>
    </citation>
    <scope>NUCLEOTIDE SEQUENCE [LARGE SCALE GENOMIC DNA]</scope>
    <source>
        <strain evidence="1 2">Tom-12</strain>
    </source>
</reference>
<evidence type="ECO:0000313" key="2">
    <source>
        <dbReference type="Proteomes" id="UP001227543"/>
    </source>
</evidence>
<proteinExistence type="predicted"/>
<organism evidence="1 2">
    <name type="scientific">Colletotrichum tamarilloi</name>
    <dbReference type="NCBI Taxonomy" id="1209934"/>
    <lineage>
        <taxon>Eukaryota</taxon>
        <taxon>Fungi</taxon>
        <taxon>Dikarya</taxon>
        <taxon>Ascomycota</taxon>
        <taxon>Pezizomycotina</taxon>
        <taxon>Sordariomycetes</taxon>
        <taxon>Hypocreomycetidae</taxon>
        <taxon>Glomerellales</taxon>
        <taxon>Glomerellaceae</taxon>
        <taxon>Colletotrichum</taxon>
        <taxon>Colletotrichum acutatum species complex</taxon>
    </lineage>
</organism>
<dbReference type="GeneID" id="85403228"/>
<sequence>MESPATLAKMREPYKDTALPHGWVGLFDATIFFTNGRPSGVLTKKAVCLDGLCIRIRQLPDIPERTRALRRVISRRAGCGHFSEASRRSVEDDRDLFRNTHQHMQGTMQVPPADLLVARRVRGIPDRAGL</sequence>
<evidence type="ECO:0000313" key="1">
    <source>
        <dbReference type="EMBL" id="KAK1506620.1"/>
    </source>
</evidence>
<protein>
    <submittedName>
        <fullName evidence="1">Uncharacterized protein</fullName>
    </submittedName>
</protein>
<dbReference type="Proteomes" id="UP001227543">
    <property type="component" value="Unassembled WGS sequence"/>
</dbReference>
<keyword evidence="2" id="KW-1185">Reference proteome</keyword>